<dbReference type="PANTHER" id="PTHR33121">
    <property type="entry name" value="CYCLIC DI-GMP PHOSPHODIESTERASE PDEF"/>
    <property type="match status" value="1"/>
</dbReference>
<evidence type="ECO:0000313" key="8">
    <source>
        <dbReference type="Proteomes" id="UP000622890"/>
    </source>
</evidence>
<reference evidence="7" key="1">
    <citation type="submission" date="2021-01" db="EMBL/GenBank/DDBJ databases">
        <title>Genome sequence of strain Noviherbaspirillum sp. DKR-6.</title>
        <authorList>
            <person name="Chaudhary D.K."/>
        </authorList>
    </citation>
    <scope>NUCLEOTIDE SEQUENCE</scope>
    <source>
        <strain evidence="7">DKR-6</strain>
    </source>
</reference>
<feature type="chain" id="PRO_5037804696" evidence="2">
    <location>
        <begin position="21"/>
        <end position="971"/>
    </location>
</feature>
<feature type="domain" description="PAC" evidence="4">
    <location>
        <begin position="293"/>
        <end position="346"/>
    </location>
</feature>
<dbReference type="Pfam" id="PF00563">
    <property type="entry name" value="EAL"/>
    <property type="match status" value="1"/>
</dbReference>
<proteinExistence type="predicted"/>
<dbReference type="Gene3D" id="3.30.450.40">
    <property type="match status" value="1"/>
</dbReference>
<dbReference type="SUPFAM" id="SSF55785">
    <property type="entry name" value="PYP-like sensor domain (PAS domain)"/>
    <property type="match status" value="1"/>
</dbReference>
<dbReference type="AlphaFoldDB" id="A0A934SZ63"/>
<dbReference type="Pfam" id="PF13185">
    <property type="entry name" value="GAF_2"/>
    <property type="match status" value="1"/>
</dbReference>
<dbReference type="PROSITE" id="PS50883">
    <property type="entry name" value="EAL"/>
    <property type="match status" value="1"/>
</dbReference>
<dbReference type="SMART" id="SM00052">
    <property type="entry name" value="EAL"/>
    <property type="match status" value="1"/>
</dbReference>
<feature type="signal peptide" evidence="2">
    <location>
        <begin position="1"/>
        <end position="20"/>
    </location>
</feature>
<dbReference type="InterPro" id="IPR000160">
    <property type="entry name" value="GGDEF_dom"/>
</dbReference>
<name>A0A934SZ63_9BURK</name>
<evidence type="ECO:0000256" key="2">
    <source>
        <dbReference type="SAM" id="SignalP"/>
    </source>
</evidence>
<dbReference type="Gene3D" id="3.30.450.20">
    <property type="entry name" value="PAS domain"/>
    <property type="match status" value="1"/>
</dbReference>
<dbReference type="InterPro" id="IPR000700">
    <property type="entry name" value="PAS-assoc_C"/>
</dbReference>
<dbReference type="PROSITE" id="PS50113">
    <property type="entry name" value="PAC"/>
    <property type="match status" value="1"/>
</dbReference>
<organism evidence="7 8">
    <name type="scientific">Noviherbaspirillum pedocola</name>
    <dbReference type="NCBI Taxonomy" id="2801341"/>
    <lineage>
        <taxon>Bacteria</taxon>
        <taxon>Pseudomonadati</taxon>
        <taxon>Pseudomonadota</taxon>
        <taxon>Betaproteobacteria</taxon>
        <taxon>Burkholderiales</taxon>
        <taxon>Oxalobacteraceae</taxon>
        <taxon>Noviherbaspirillum</taxon>
    </lineage>
</organism>
<dbReference type="Pfam" id="PF08448">
    <property type="entry name" value="PAS_4"/>
    <property type="match status" value="1"/>
</dbReference>
<feature type="domain" description="PAS" evidence="3">
    <location>
        <begin position="226"/>
        <end position="296"/>
    </location>
</feature>
<dbReference type="NCBIfam" id="TIGR00229">
    <property type="entry name" value="sensory_box"/>
    <property type="match status" value="1"/>
</dbReference>
<dbReference type="InterPro" id="IPR029016">
    <property type="entry name" value="GAF-like_dom_sf"/>
</dbReference>
<keyword evidence="1" id="KW-0175">Coiled coil</keyword>
<protein>
    <submittedName>
        <fullName evidence="7">EAL domain-containing protein</fullName>
    </submittedName>
</protein>
<feature type="domain" description="GGDEF" evidence="6">
    <location>
        <begin position="570"/>
        <end position="701"/>
    </location>
</feature>
<evidence type="ECO:0000313" key="7">
    <source>
        <dbReference type="EMBL" id="MBK4737990.1"/>
    </source>
</evidence>
<dbReference type="InterPro" id="IPR013656">
    <property type="entry name" value="PAS_4"/>
</dbReference>
<dbReference type="SMART" id="SM00091">
    <property type="entry name" value="PAS"/>
    <property type="match status" value="1"/>
</dbReference>
<dbReference type="Gene3D" id="3.30.70.270">
    <property type="match status" value="1"/>
</dbReference>
<dbReference type="Proteomes" id="UP000622890">
    <property type="component" value="Unassembled WGS sequence"/>
</dbReference>
<dbReference type="PROSITE" id="PS50112">
    <property type="entry name" value="PAS"/>
    <property type="match status" value="1"/>
</dbReference>
<dbReference type="InterPro" id="IPR003018">
    <property type="entry name" value="GAF"/>
</dbReference>
<dbReference type="CDD" id="cd01948">
    <property type="entry name" value="EAL"/>
    <property type="match status" value="1"/>
</dbReference>
<feature type="domain" description="EAL" evidence="5">
    <location>
        <begin position="710"/>
        <end position="963"/>
    </location>
</feature>
<evidence type="ECO:0000259" key="6">
    <source>
        <dbReference type="PROSITE" id="PS50887"/>
    </source>
</evidence>
<dbReference type="InterPro" id="IPR007891">
    <property type="entry name" value="CHASE3"/>
</dbReference>
<dbReference type="InterPro" id="IPR043128">
    <property type="entry name" value="Rev_trsase/Diguanyl_cyclase"/>
</dbReference>
<dbReference type="InterPro" id="IPR035965">
    <property type="entry name" value="PAS-like_dom_sf"/>
</dbReference>
<dbReference type="InterPro" id="IPR035919">
    <property type="entry name" value="EAL_sf"/>
</dbReference>
<dbReference type="InterPro" id="IPR050706">
    <property type="entry name" value="Cyclic-di-GMP_PDE-like"/>
</dbReference>
<sequence length="971" mass="107814">MSFAASLLVVIGLAATTARLADNAANASRLVVHTYALLDGLARVRASALDIELTSQYFRLSPDPALLAQRDAMFAERARLLAHISKLMQDNPTQLQRLRDLNAVVDERIAINRRIEVVRNGEGAEAAARYMQSTALQETRERMYRIIRELETEEYRLLSVRNAEQEAANRRTVAADVGAAILLALLLAANYLTIRRQQRKADSATRQVQQLLERQVEEHSAQLRLSQAYLEGVINSVPGLLAYIDAQQRYVFTNRNYVERFASGRADIIGLTVREVLDPELYARLAPVIARALSGDTVIYDWQPTPDSWELIHVVPQQDSAGRTLGYYVLGTEITERKRAEEQIRSLNEALTQRLDELQHVSRALRTLSAGNRSLLHARDEADLLDNMCQAIVSAGGYRMACVWYRGAEAGAMLQPMAQYGHPGGMEALLRIRDGGGGDPAAGHAVAQAIREGVPRIARRLHEDAAYAPWRKEVTLYGCCIANPLRLGGETIGALAIYSSNVDDFSDSESALLAESADDMAFGIVTFRERAEQERTRQLMHRLTWYDELTGLPNGNRFTRLIHENIERGESFALLQINVERLRDINEALGFVYGDDLLRQFGARLSNAAPAEATVARLRGDEFGILLPDGAGDEAQIFARNLERLLLQAFPIADLSIEVAAKIGIARYPEHGASSHALFQHMDIALNHARMHHLGYAVFDPSYSHAQAARLVMIGELRHAIENNGLRLYLQPKIDMRSGAVCGAEGLVRWMHEKRGIVGPNEFIALAEQTMLIKPLTEWVIDAALRLQQEWLHTRCAVPIAINLSAVNLRDAGLPEALRALRTERGSARGMLEIELTESMLMEDAEHALQVLAGLRDDGVPLHIDDFGTGYSSLSYLSRLPVDCIKIDRSFVNDMLHNENAARIVRSTIDLAHDLGCKVVAEGVESREHWDRLASFGCDIAQGFFIAKPMAAQDFPGWMEAFQAPQMPSGA</sequence>
<evidence type="ECO:0000256" key="1">
    <source>
        <dbReference type="SAM" id="Coils"/>
    </source>
</evidence>
<dbReference type="PROSITE" id="PS50887">
    <property type="entry name" value="GGDEF"/>
    <property type="match status" value="1"/>
</dbReference>
<dbReference type="SUPFAM" id="SSF55073">
    <property type="entry name" value="Nucleotide cyclase"/>
    <property type="match status" value="1"/>
</dbReference>
<dbReference type="InterPro" id="IPR000014">
    <property type="entry name" value="PAS"/>
</dbReference>
<dbReference type="InterPro" id="IPR029787">
    <property type="entry name" value="Nucleotide_cyclase"/>
</dbReference>
<dbReference type="GO" id="GO:0071111">
    <property type="term" value="F:cyclic-guanylate-specific phosphodiesterase activity"/>
    <property type="evidence" value="ECO:0007669"/>
    <property type="project" value="InterPro"/>
</dbReference>
<dbReference type="SMART" id="SM00267">
    <property type="entry name" value="GGDEF"/>
    <property type="match status" value="1"/>
</dbReference>
<dbReference type="CDD" id="cd01949">
    <property type="entry name" value="GGDEF"/>
    <property type="match status" value="1"/>
</dbReference>
<dbReference type="InterPro" id="IPR001633">
    <property type="entry name" value="EAL_dom"/>
</dbReference>
<comment type="caution">
    <text evidence="7">The sequence shown here is derived from an EMBL/GenBank/DDBJ whole genome shotgun (WGS) entry which is preliminary data.</text>
</comment>
<dbReference type="Pfam" id="PF05227">
    <property type="entry name" value="CHASE3"/>
    <property type="match status" value="1"/>
</dbReference>
<evidence type="ECO:0000259" key="3">
    <source>
        <dbReference type="PROSITE" id="PS50112"/>
    </source>
</evidence>
<dbReference type="NCBIfam" id="TIGR00254">
    <property type="entry name" value="GGDEF"/>
    <property type="match status" value="1"/>
</dbReference>
<gene>
    <name evidence="7" type="ORF">JJB74_25490</name>
</gene>
<dbReference type="SUPFAM" id="SSF55781">
    <property type="entry name" value="GAF domain-like"/>
    <property type="match status" value="1"/>
</dbReference>
<dbReference type="Gene3D" id="3.20.20.450">
    <property type="entry name" value="EAL domain"/>
    <property type="match status" value="1"/>
</dbReference>
<keyword evidence="8" id="KW-1185">Reference proteome</keyword>
<evidence type="ECO:0000259" key="4">
    <source>
        <dbReference type="PROSITE" id="PS50113"/>
    </source>
</evidence>
<dbReference type="PANTHER" id="PTHR33121:SF71">
    <property type="entry name" value="OXYGEN SENSOR PROTEIN DOSP"/>
    <property type="match status" value="1"/>
</dbReference>
<feature type="coiled-coil region" evidence="1">
    <location>
        <begin position="330"/>
        <end position="368"/>
    </location>
</feature>
<accession>A0A934SZ63</accession>
<dbReference type="Pfam" id="PF00990">
    <property type="entry name" value="GGDEF"/>
    <property type="match status" value="1"/>
</dbReference>
<evidence type="ECO:0000259" key="5">
    <source>
        <dbReference type="PROSITE" id="PS50883"/>
    </source>
</evidence>
<dbReference type="EMBL" id="JAEPBG010000016">
    <property type="protein sequence ID" value="MBK4737990.1"/>
    <property type="molecule type" value="Genomic_DNA"/>
</dbReference>
<dbReference type="SUPFAM" id="SSF141868">
    <property type="entry name" value="EAL domain-like"/>
    <property type="match status" value="1"/>
</dbReference>
<keyword evidence="2" id="KW-0732">Signal</keyword>